<name>A0ABZ1D060_9TREE</name>
<keyword evidence="4" id="KW-0539">Nucleus</keyword>
<dbReference type="InterPro" id="IPR050675">
    <property type="entry name" value="OAF3"/>
</dbReference>
<evidence type="ECO:0000313" key="8">
    <source>
        <dbReference type="Proteomes" id="UP001329825"/>
    </source>
</evidence>
<dbReference type="EMBL" id="CP141885">
    <property type="protein sequence ID" value="WRT67417.1"/>
    <property type="molecule type" value="Genomic_DNA"/>
</dbReference>
<dbReference type="Gene3D" id="4.10.240.10">
    <property type="entry name" value="Zn(2)-C6 fungal-type DNA-binding domain"/>
    <property type="match status" value="1"/>
</dbReference>
<feature type="region of interest" description="Disordered" evidence="5">
    <location>
        <begin position="746"/>
        <end position="801"/>
    </location>
</feature>
<feature type="compositionally biased region" description="Basic and acidic residues" evidence="5">
    <location>
        <begin position="575"/>
        <end position="584"/>
    </location>
</feature>
<evidence type="ECO:0000256" key="1">
    <source>
        <dbReference type="ARBA" id="ARBA00023015"/>
    </source>
</evidence>
<keyword evidence="8" id="KW-1185">Reference proteome</keyword>
<protein>
    <recommendedName>
        <fullName evidence="6">Zn(2)-C6 fungal-type domain-containing protein</fullName>
    </recommendedName>
</protein>
<evidence type="ECO:0000313" key="7">
    <source>
        <dbReference type="EMBL" id="WRT67417.1"/>
    </source>
</evidence>
<feature type="domain" description="Zn(2)-C6 fungal-type" evidence="6">
    <location>
        <begin position="593"/>
        <end position="623"/>
    </location>
</feature>
<keyword evidence="3" id="KW-0804">Transcription</keyword>
<feature type="region of interest" description="Disordered" evidence="5">
    <location>
        <begin position="514"/>
        <end position="587"/>
    </location>
</feature>
<dbReference type="GeneID" id="87956519"/>
<proteinExistence type="predicted"/>
<dbReference type="SUPFAM" id="SSF57701">
    <property type="entry name" value="Zn2/Cys6 DNA-binding domain"/>
    <property type="match status" value="1"/>
</dbReference>
<dbReference type="PANTHER" id="PTHR31069">
    <property type="entry name" value="OLEATE-ACTIVATED TRANSCRIPTION FACTOR 1-RELATED"/>
    <property type="match status" value="1"/>
</dbReference>
<feature type="region of interest" description="Disordered" evidence="5">
    <location>
        <begin position="630"/>
        <end position="657"/>
    </location>
</feature>
<dbReference type="RefSeq" id="XP_062792157.1">
    <property type="nucleotide sequence ID" value="XM_062936106.1"/>
</dbReference>
<feature type="compositionally biased region" description="Basic and acidic residues" evidence="5">
    <location>
        <begin position="753"/>
        <end position="768"/>
    </location>
</feature>
<evidence type="ECO:0000259" key="6">
    <source>
        <dbReference type="PROSITE" id="PS50048"/>
    </source>
</evidence>
<accession>A0ABZ1D060</accession>
<feature type="compositionally biased region" description="Gly residues" evidence="5">
    <location>
        <begin position="520"/>
        <end position="570"/>
    </location>
</feature>
<gene>
    <name evidence="7" type="ORF">IL334_004388</name>
</gene>
<dbReference type="CDD" id="cd00067">
    <property type="entry name" value="GAL4"/>
    <property type="match status" value="1"/>
</dbReference>
<feature type="compositionally biased region" description="Basic and acidic residues" evidence="5">
    <location>
        <begin position="635"/>
        <end position="648"/>
    </location>
</feature>
<sequence>MSYSNNSPRPHPAYNFDQQIPVNSITGHQGNYPDSYFERLVKARQAGPYTSSSQVCDKYYTSTSYNTVVGSGSGDMTALTMLPPNPNHAMMKNMHQEMPRGVAEYRHQPPLGGQSAAMTPVTNQPPKAASTSTLIPANTASRTSRFKQLLDKKLAAEQNAQSVSPLPPIVFKGDEHLILSRNSMAEQGTNTVFHREFISRQYSQSGLQQMEVDQTPIEKMDRPQQQQQQQQAASHPQAYYQDAYNQYPAYAARPSVMPGSTIFQPKQEFPHESNAKISPPPVIPYSSPITSATPTVQQDSLVNTQRNSWNNALHSSNNGIYPHSLPTSSTIAIPVQSNSTRHGANQQIQWGNVSMNGWMPSSAPLAPSTQQTQTLRAAPQFAWNISETRSLVGESAYLPSRSLDCSMEASPTIPVSASGPAPCPSPGFIPGSSPYNQGNYPLPYTAVKIEPGTSHLALPFSSHSLSTTPSSSSGYENSPLLEYGPRMFTNMNGSFQLPGSAMYMASTNGGDPSNLANGMADGGAGGSSGESGGNGWANGNGNGNGNGEASGSGSGSGRSSGDGDNGSGGNDGDDDGRNGDDGTPRRGKKLTLACHFCRRRKLKCNGAQPRCDNCTKRNEVCTWDNSVRRRGAGKATKERREKAAKEATDAGLTNSDSMGTMPLHPADGDIADPHSGMLGSGEEMGQLPIADALSSLPGLENEEHRMQQAHSGIIDHNAVYSDMPIDPALAALTAAIPSTLAELEQPKLKGGKRRSEIDTGIEPEEKRMKIIGPGDGQESLDGLGGGNPTYGIIGKSDMYQE</sequence>
<dbReference type="PROSITE" id="PS50048">
    <property type="entry name" value="ZN2_CY6_FUNGAL_2"/>
    <property type="match status" value="1"/>
</dbReference>
<evidence type="ECO:0000256" key="3">
    <source>
        <dbReference type="ARBA" id="ARBA00023163"/>
    </source>
</evidence>
<dbReference type="Proteomes" id="UP001329825">
    <property type="component" value="Chromosome 5"/>
</dbReference>
<dbReference type="PROSITE" id="PS00463">
    <property type="entry name" value="ZN2_CY6_FUNGAL_1"/>
    <property type="match status" value="1"/>
</dbReference>
<reference evidence="7 8" key="1">
    <citation type="submission" date="2024-01" db="EMBL/GenBank/DDBJ databases">
        <title>Comparative genomics of Cryptococcus and Kwoniella reveals pathogenesis evolution and contrasting modes of karyotype evolution via chromosome fusion or intercentromeric recombination.</title>
        <authorList>
            <person name="Coelho M.A."/>
            <person name="David-Palma M."/>
            <person name="Shea T."/>
            <person name="Bowers K."/>
            <person name="McGinley-Smith S."/>
            <person name="Mohammad A.W."/>
            <person name="Gnirke A."/>
            <person name="Yurkov A.M."/>
            <person name="Nowrousian M."/>
            <person name="Sun S."/>
            <person name="Cuomo C.A."/>
            <person name="Heitman J."/>
        </authorList>
    </citation>
    <scope>NUCLEOTIDE SEQUENCE [LARGE SCALE GENOMIC DNA]</scope>
    <source>
        <strain evidence="7">CBS 11374</strain>
    </source>
</reference>
<organism evidence="7 8">
    <name type="scientific">Kwoniella shivajii</name>
    <dbReference type="NCBI Taxonomy" id="564305"/>
    <lineage>
        <taxon>Eukaryota</taxon>
        <taxon>Fungi</taxon>
        <taxon>Dikarya</taxon>
        <taxon>Basidiomycota</taxon>
        <taxon>Agaricomycotina</taxon>
        <taxon>Tremellomycetes</taxon>
        <taxon>Tremellales</taxon>
        <taxon>Cryptococcaceae</taxon>
        <taxon>Kwoniella</taxon>
    </lineage>
</organism>
<dbReference type="Pfam" id="PF00172">
    <property type="entry name" value="Zn_clus"/>
    <property type="match status" value="1"/>
</dbReference>
<dbReference type="InterPro" id="IPR036864">
    <property type="entry name" value="Zn2-C6_fun-type_DNA-bd_sf"/>
</dbReference>
<keyword evidence="2" id="KW-0238">DNA-binding</keyword>
<evidence type="ECO:0000256" key="2">
    <source>
        <dbReference type="ARBA" id="ARBA00023125"/>
    </source>
</evidence>
<dbReference type="InterPro" id="IPR001138">
    <property type="entry name" value="Zn2Cys6_DnaBD"/>
</dbReference>
<evidence type="ECO:0000256" key="5">
    <source>
        <dbReference type="SAM" id="MobiDB-lite"/>
    </source>
</evidence>
<evidence type="ECO:0000256" key="4">
    <source>
        <dbReference type="ARBA" id="ARBA00023242"/>
    </source>
</evidence>
<feature type="region of interest" description="Disordered" evidence="5">
    <location>
        <begin position="218"/>
        <end position="238"/>
    </location>
</feature>
<dbReference type="PANTHER" id="PTHR31069:SF32">
    <property type="entry name" value="ARGININE METABOLISM REGULATION PROTEIN II"/>
    <property type="match status" value="1"/>
</dbReference>
<keyword evidence="1" id="KW-0805">Transcription regulation</keyword>
<dbReference type="SMART" id="SM00066">
    <property type="entry name" value="GAL4"/>
    <property type="match status" value="1"/>
</dbReference>